<proteinExistence type="predicted"/>
<evidence type="ECO:0000313" key="3">
    <source>
        <dbReference type="Proteomes" id="UP001158576"/>
    </source>
</evidence>
<name>A0ABN7T259_OIKDI</name>
<dbReference type="Proteomes" id="UP001158576">
    <property type="component" value="Chromosome 2"/>
</dbReference>
<gene>
    <name evidence="2" type="ORF">OKIOD_LOCUS14789</name>
</gene>
<reference evidence="2 3" key="1">
    <citation type="submission" date="2021-04" db="EMBL/GenBank/DDBJ databases">
        <authorList>
            <person name="Bliznina A."/>
        </authorList>
    </citation>
    <scope>NUCLEOTIDE SEQUENCE [LARGE SCALE GENOMIC DNA]</scope>
</reference>
<feature type="region of interest" description="Disordered" evidence="1">
    <location>
        <begin position="15"/>
        <end position="53"/>
    </location>
</feature>
<keyword evidence="3" id="KW-1185">Reference proteome</keyword>
<dbReference type="EMBL" id="OU015567">
    <property type="protein sequence ID" value="CAG5111750.1"/>
    <property type="molecule type" value="Genomic_DNA"/>
</dbReference>
<organism evidence="2 3">
    <name type="scientific">Oikopleura dioica</name>
    <name type="common">Tunicate</name>
    <dbReference type="NCBI Taxonomy" id="34765"/>
    <lineage>
        <taxon>Eukaryota</taxon>
        <taxon>Metazoa</taxon>
        <taxon>Chordata</taxon>
        <taxon>Tunicata</taxon>
        <taxon>Appendicularia</taxon>
        <taxon>Copelata</taxon>
        <taxon>Oikopleuridae</taxon>
        <taxon>Oikopleura</taxon>
    </lineage>
</organism>
<feature type="compositionally biased region" description="Basic and acidic residues" evidence="1">
    <location>
        <begin position="40"/>
        <end position="53"/>
    </location>
</feature>
<accession>A0ABN7T259</accession>
<protein>
    <submittedName>
        <fullName evidence="2">Oidioi.mRNA.OKI2018_I69.chr2.g6024.t1.cds</fullName>
    </submittedName>
</protein>
<evidence type="ECO:0000256" key="1">
    <source>
        <dbReference type="SAM" id="MobiDB-lite"/>
    </source>
</evidence>
<feature type="compositionally biased region" description="Low complexity" evidence="1">
    <location>
        <begin position="29"/>
        <end position="39"/>
    </location>
</feature>
<sequence length="101" mass="12107">MQLLRAFFSEVQKMNTEKATSRKRKSESSSDSGLLNSKRWSIENEDKESEEKREIEYMADDEFESEDELQYDFRKLREGMKKKQALKEFKDLVKQIKTTKI</sequence>
<evidence type="ECO:0000313" key="2">
    <source>
        <dbReference type="EMBL" id="CAG5111750.1"/>
    </source>
</evidence>